<feature type="domain" description="Resolvase/invertase-type recombinase catalytic" evidence="7">
    <location>
        <begin position="1"/>
        <end position="144"/>
    </location>
</feature>
<keyword evidence="1" id="KW-0229">DNA integration</keyword>
<dbReference type="AlphaFoldDB" id="A0A1U9K5J3"/>
<evidence type="ECO:0000256" key="3">
    <source>
        <dbReference type="ARBA" id="ARBA00023172"/>
    </source>
</evidence>
<feature type="coiled-coil region" evidence="6">
    <location>
        <begin position="372"/>
        <end position="449"/>
    </location>
</feature>
<accession>A0A1U9K5J3</accession>
<dbReference type="STRING" id="1471761.B0W44_05430"/>
<protein>
    <submittedName>
        <fullName evidence="9">Recombinase family protein</fullName>
    </submittedName>
</protein>
<name>A0A1U9K5J3_9BACL</name>
<dbReference type="Pfam" id="PF13408">
    <property type="entry name" value="Zn_ribbon_recom"/>
    <property type="match status" value="1"/>
</dbReference>
<dbReference type="SUPFAM" id="SSF53041">
    <property type="entry name" value="Resolvase-like"/>
    <property type="match status" value="1"/>
</dbReference>
<keyword evidence="2" id="KW-0238">DNA-binding</keyword>
<reference evidence="9 10" key="1">
    <citation type="journal article" date="2015" name="Int. J. Syst. Evol. Microbiol.">
        <title>Novibacillus thermophilus gen. nov., sp. nov., a Gram-staining-negative and moderately thermophilic member of the family Thermoactinomycetaceae.</title>
        <authorList>
            <person name="Yang G."/>
            <person name="Chen J."/>
            <person name="Zhou S."/>
        </authorList>
    </citation>
    <scope>NUCLEOTIDE SEQUENCE [LARGE SCALE GENOMIC DNA]</scope>
    <source>
        <strain evidence="9 10">SG-1</strain>
    </source>
</reference>
<dbReference type="SMART" id="SM00857">
    <property type="entry name" value="Resolvase"/>
    <property type="match status" value="1"/>
</dbReference>
<evidence type="ECO:0000256" key="2">
    <source>
        <dbReference type="ARBA" id="ARBA00023125"/>
    </source>
</evidence>
<dbReference type="PANTHER" id="PTHR30461">
    <property type="entry name" value="DNA-INVERTASE FROM LAMBDOID PROPHAGE"/>
    <property type="match status" value="1"/>
</dbReference>
<dbReference type="Gene3D" id="3.90.1750.20">
    <property type="entry name" value="Putative Large Serine Recombinase, Chain B, Domain 2"/>
    <property type="match status" value="1"/>
</dbReference>
<keyword evidence="6" id="KW-0175">Coiled coil</keyword>
<gene>
    <name evidence="9" type="ORF">B0W44_05430</name>
</gene>
<dbReference type="Gene3D" id="3.40.50.1390">
    <property type="entry name" value="Resolvase, N-terminal catalytic domain"/>
    <property type="match status" value="1"/>
</dbReference>
<keyword evidence="10" id="KW-1185">Reference proteome</keyword>
<keyword evidence="3" id="KW-0233">DNA recombination</keyword>
<dbReference type="GO" id="GO:0003677">
    <property type="term" value="F:DNA binding"/>
    <property type="evidence" value="ECO:0007669"/>
    <property type="project" value="UniProtKB-KW"/>
</dbReference>
<dbReference type="PROSITE" id="PS51736">
    <property type="entry name" value="RECOMBINASES_3"/>
    <property type="match status" value="1"/>
</dbReference>
<evidence type="ECO:0000259" key="7">
    <source>
        <dbReference type="PROSITE" id="PS51736"/>
    </source>
</evidence>
<dbReference type="Pfam" id="PF00239">
    <property type="entry name" value="Resolvase"/>
    <property type="match status" value="1"/>
</dbReference>
<evidence type="ECO:0000259" key="8">
    <source>
        <dbReference type="PROSITE" id="PS51737"/>
    </source>
</evidence>
<dbReference type="RefSeq" id="WP_077719128.1">
    <property type="nucleotide sequence ID" value="NZ_CP019699.1"/>
</dbReference>
<evidence type="ECO:0000256" key="4">
    <source>
        <dbReference type="PIRSR" id="PIRSR606118-50"/>
    </source>
</evidence>
<dbReference type="Pfam" id="PF07508">
    <property type="entry name" value="Recombinase"/>
    <property type="match status" value="1"/>
</dbReference>
<dbReference type="CDD" id="cd00338">
    <property type="entry name" value="Ser_Recombinase"/>
    <property type="match status" value="1"/>
</dbReference>
<dbReference type="InterPro" id="IPR036162">
    <property type="entry name" value="Resolvase-like_N_sf"/>
</dbReference>
<dbReference type="InterPro" id="IPR006119">
    <property type="entry name" value="Resolv_N"/>
</dbReference>
<evidence type="ECO:0000313" key="9">
    <source>
        <dbReference type="EMBL" id="AQS55308.1"/>
    </source>
</evidence>
<proteinExistence type="predicted"/>
<evidence type="ECO:0000313" key="10">
    <source>
        <dbReference type="Proteomes" id="UP000188603"/>
    </source>
</evidence>
<evidence type="ECO:0000256" key="6">
    <source>
        <dbReference type="SAM" id="Coils"/>
    </source>
</evidence>
<dbReference type="InterPro" id="IPR038109">
    <property type="entry name" value="DNA_bind_recomb_sf"/>
</dbReference>
<organism evidence="9 10">
    <name type="scientific">Novibacillus thermophilus</name>
    <dbReference type="NCBI Taxonomy" id="1471761"/>
    <lineage>
        <taxon>Bacteria</taxon>
        <taxon>Bacillati</taxon>
        <taxon>Bacillota</taxon>
        <taxon>Bacilli</taxon>
        <taxon>Bacillales</taxon>
        <taxon>Thermoactinomycetaceae</taxon>
        <taxon>Novibacillus</taxon>
    </lineage>
</organism>
<dbReference type="InterPro" id="IPR006118">
    <property type="entry name" value="Recombinase_CS"/>
</dbReference>
<dbReference type="PROSITE" id="PS51737">
    <property type="entry name" value="RECOMBINASE_DNA_BIND"/>
    <property type="match status" value="1"/>
</dbReference>
<feature type="active site" description="O-(5'-phospho-DNA)-serine intermediate" evidence="4 5">
    <location>
        <position position="9"/>
    </location>
</feature>
<evidence type="ECO:0000256" key="5">
    <source>
        <dbReference type="PROSITE-ProRule" id="PRU10137"/>
    </source>
</evidence>
<dbReference type="GO" id="GO:0000150">
    <property type="term" value="F:DNA strand exchange activity"/>
    <property type="evidence" value="ECO:0007669"/>
    <property type="project" value="InterPro"/>
</dbReference>
<dbReference type="PANTHER" id="PTHR30461:SF23">
    <property type="entry name" value="DNA RECOMBINASE-RELATED"/>
    <property type="match status" value="1"/>
</dbReference>
<dbReference type="InterPro" id="IPR011109">
    <property type="entry name" value="DNA_bind_recombinase_dom"/>
</dbReference>
<dbReference type="GO" id="GO:0015074">
    <property type="term" value="P:DNA integration"/>
    <property type="evidence" value="ECO:0007669"/>
    <property type="project" value="UniProtKB-KW"/>
</dbReference>
<sequence length="499" mass="58599">MIGIYARVSTEEQARTGFSLQDQIKECKKKARTNEVIEYIDDGFSGEFLDRPALTKLRNDVKEGIISKVICLDPDRLSRKLMNQLIITDEFDRLDVELIFVNGEYAKTAEGQLFYSMRGAIAEFEKAKINERMSRGRREKARQGRVVRDYQIYGYDYDKETEQFIINESEAEIVRLIFDLFTKPNDLVRGINGIAKYLTEKGVPTKRGANVWHRQVVRQMLMNRAYIGKFYQNRWNTEGMLGNKHKPKDERIPMKERPREEWIPVPCPAIIDRQTFDHAQNLLSESRRRWTKQSKRRYLLSGLLRCAKCGNTMTGRKHRNWGADVFIYTDEKNYSGAKHPGCGMRVRCEKLDKDVWDKISHWLNNPDEIATVEDETDEVDFEQAEIIRLETEIKKAKEGRKRLLNLFAEGLEIGQEEIRESLKGLKRKEEHLTEELEELKKRYSELSNKQYSANLIKEAAAYYLNHGKEELSFDDKQALIRYVVKEIRVYKDGIEIYTF</sequence>
<dbReference type="EMBL" id="CP019699">
    <property type="protein sequence ID" value="AQS55308.1"/>
    <property type="molecule type" value="Genomic_DNA"/>
</dbReference>
<dbReference type="KEGG" id="ntr:B0W44_05430"/>
<dbReference type="InterPro" id="IPR025827">
    <property type="entry name" value="Zn_ribbon_recom_dom"/>
</dbReference>
<dbReference type="InterPro" id="IPR050639">
    <property type="entry name" value="SSR_resolvase"/>
</dbReference>
<evidence type="ECO:0000256" key="1">
    <source>
        <dbReference type="ARBA" id="ARBA00022908"/>
    </source>
</evidence>
<feature type="domain" description="Recombinase" evidence="8">
    <location>
        <begin position="152"/>
        <end position="289"/>
    </location>
</feature>
<dbReference type="Proteomes" id="UP000188603">
    <property type="component" value="Chromosome"/>
</dbReference>
<dbReference type="PROSITE" id="PS00397">
    <property type="entry name" value="RECOMBINASES_1"/>
    <property type="match status" value="1"/>
</dbReference>